<evidence type="ECO:0000313" key="11">
    <source>
        <dbReference type="EMBL" id="RMW95568.1"/>
    </source>
</evidence>
<evidence type="ECO:0000256" key="3">
    <source>
        <dbReference type="ARBA" id="ARBA00022475"/>
    </source>
</evidence>
<dbReference type="PANTHER" id="PTHR35011:SF2">
    <property type="entry name" value="2,3-DIKETO-L-GULONATE TRAP TRANSPORTER SMALL PERMEASE PROTEIN YIAM"/>
    <property type="match status" value="1"/>
</dbReference>
<feature type="transmembrane region" description="Helical" evidence="9">
    <location>
        <begin position="158"/>
        <end position="181"/>
    </location>
</feature>
<dbReference type="GO" id="GO:0015740">
    <property type="term" value="P:C4-dicarboxylate transport"/>
    <property type="evidence" value="ECO:0007669"/>
    <property type="project" value="TreeGrafter"/>
</dbReference>
<evidence type="ECO:0000259" key="10">
    <source>
        <dbReference type="Pfam" id="PF04290"/>
    </source>
</evidence>
<gene>
    <name evidence="11" type="ORF">EBQ25_11710</name>
</gene>
<evidence type="ECO:0000256" key="5">
    <source>
        <dbReference type="ARBA" id="ARBA00022692"/>
    </source>
</evidence>
<feature type="transmembrane region" description="Helical" evidence="9">
    <location>
        <begin position="117"/>
        <end position="138"/>
    </location>
</feature>
<evidence type="ECO:0000256" key="9">
    <source>
        <dbReference type="RuleBase" id="RU369079"/>
    </source>
</evidence>
<comment type="function">
    <text evidence="9">Part of the tripartite ATP-independent periplasmic (TRAP) transport system.</text>
</comment>
<evidence type="ECO:0000256" key="1">
    <source>
        <dbReference type="ARBA" id="ARBA00004429"/>
    </source>
</evidence>
<comment type="subunit">
    <text evidence="9">The complex comprises the extracytoplasmic solute receptor protein and the two transmembrane proteins.</text>
</comment>
<dbReference type="Pfam" id="PF04290">
    <property type="entry name" value="DctQ"/>
    <property type="match status" value="1"/>
</dbReference>
<sequence>MPPEPPAPQRAPNVCDAPAPEQDWQALLEPEQDPPTTIPLGLEDWLGIVLLFALSLITLGNVLARYLSNISFAWTEEISIFLMMVLTLVGASAAAARSRHIQIDYLAARVGPRARRWLTIFAALASLAMFAAMAWLGGQLAWDEYRFEETSPGLGLPKWIYTIWLPVLSIAIALRTLGVAWRAWRKREQG</sequence>
<evidence type="ECO:0000256" key="4">
    <source>
        <dbReference type="ARBA" id="ARBA00022519"/>
    </source>
</evidence>
<feature type="domain" description="Tripartite ATP-independent periplasmic transporters DctQ component" evidence="10">
    <location>
        <begin position="55"/>
        <end position="185"/>
    </location>
</feature>
<dbReference type="GO" id="GO:0005886">
    <property type="term" value="C:plasma membrane"/>
    <property type="evidence" value="ECO:0007669"/>
    <property type="project" value="UniProtKB-SubCell"/>
</dbReference>
<reference evidence="11 12" key="1">
    <citation type="submission" date="2018-10" db="EMBL/GenBank/DDBJ databases">
        <title>Comamonadaceae CDC group NO-1 genome sequencing and assembly.</title>
        <authorList>
            <person name="Bernier A.-M."/>
            <person name="Bernard K."/>
        </authorList>
    </citation>
    <scope>NUCLEOTIDE SEQUENCE [LARGE SCALE GENOMIC DNA]</scope>
    <source>
        <strain evidence="11 12">NML161473</strain>
    </source>
</reference>
<evidence type="ECO:0000256" key="2">
    <source>
        <dbReference type="ARBA" id="ARBA00022448"/>
    </source>
</evidence>
<proteinExistence type="inferred from homology"/>
<feature type="transmembrane region" description="Helical" evidence="9">
    <location>
        <begin position="78"/>
        <end position="96"/>
    </location>
</feature>
<keyword evidence="7 9" id="KW-0472">Membrane</keyword>
<keyword evidence="3" id="KW-1003">Cell membrane</keyword>
<evidence type="ECO:0000256" key="7">
    <source>
        <dbReference type="ARBA" id="ARBA00023136"/>
    </source>
</evidence>
<keyword evidence="6 9" id="KW-1133">Transmembrane helix</keyword>
<dbReference type="InterPro" id="IPR055348">
    <property type="entry name" value="DctQ"/>
</dbReference>
<evidence type="ECO:0000313" key="12">
    <source>
        <dbReference type="Proteomes" id="UP000267035"/>
    </source>
</evidence>
<dbReference type="GO" id="GO:0022857">
    <property type="term" value="F:transmembrane transporter activity"/>
    <property type="evidence" value="ECO:0007669"/>
    <property type="project" value="UniProtKB-UniRule"/>
</dbReference>
<dbReference type="EMBL" id="RDQL01000024">
    <property type="protein sequence ID" value="RMW95568.1"/>
    <property type="molecule type" value="Genomic_DNA"/>
</dbReference>
<feature type="transmembrane region" description="Helical" evidence="9">
    <location>
        <begin position="45"/>
        <end position="66"/>
    </location>
</feature>
<name>A0A3M6PZT0_9BURK</name>
<protein>
    <recommendedName>
        <fullName evidence="9">TRAP transporter small permease protein</fullName>
    </recommendedName>
</protein>
<keyword evidence="2 9" id="KW-0813">Transport</keyword>
<dbReference type="RefSeq" id="WP_122254626.1">
    <property type="nucleotide sequence ID" value="NZ_RDQL01000024.1"/>
</dbReference>
<comment type="subcellular location">
    <subcellularLocation>
        <location evidence="1 9">Cell inner membrane</location>
        <topology evidence="1 9">Multi-pass membrane protein</topology>
    </subcellularLocation>
</comment>
<evidence type="ECO:0000256" key="6">
    <source>
        <dbReference type="ARBA" id="ARBA00022989"/>
    </source>
</evidence>
<evidence type="ECO:0000256" key="8">
    <source>
        <dbReference type="ARBA" id="ARBA00038436"/>
    </source>
</evidence>
<organism evidence="11 12">
    <name type="scientific">Allofranklinella schreckenbergeri</name>
    <dbReference type="NCBI Taxonomy" id="1076744"/>
    <lineage>
        <taxon>Bacteria</taxon>
        <taxon>Pseudomonadati</taxon>
        <taxon>Pseudomonadota</taxon>
        <taxon>Betaproteobacteria</taxon>
        <taxon>Burkholderiales</taxon>
        <taxon>Comamonadaceae</taxon>
        <taxon>Allofranklinella</taxon>
    </lineage>
</organism>
<keyword evidence="5 9" id="KW-0812">Transmembrane</keyword>
<dbReference type="Proteomes" id="UP000267035">
    <property type="component" value="Unassembled WGS sequence"/>
</dbReference>
<dbReference type="InterPro" id="IPR007387">
    <property type="entry name" value="TRAP_DctQ"/>
</dbReference>
<dbReference type="AlphaFoldDB" id="A0A3M6PZT0"/>
<keyword evidence="12" id="KW-1185">Reference proteome</keyword>
<dbReference type="PANTHER" id="PTHR35011">
    <property type="entry name" value="2,3-DIKETO-L-GULONATE TRAP TRANSPORTER SMALL PERMEASE PROTEIN YIAM"/>
    <property type="match status" value="1"/>
</dbReference>
<comment type="caution">
    <text evidence="11">The sequence shown here is derived from an EMBL/GenBank/DDBJ whole genome shotgun (WGS) entry which is preliminary data.</text>
</comment>
<comment type="similarity">
    <text evidence="8 9">Belongs to the TRAP transporter small permease family.</text>
</comment>
<accession>A0A3M6PZT0</accession>
<keyword evidence="4 9" id="KW-0997">Cell inner membrane</keyword>